<dbReference type="EC" id="4.2.1.75" evidence="3 9"/>
<dbReference type="Pfam" id="PF02602">
    <property type="entry name" value="HEM4"/>
    <property type="match status" value="1"/>
</dbReference>
<dbReference type="SUPFAM" id="SSF69618">
    <property type="entry name" value="HemD-like"/>
    <property type="match status" value="1"/>
</dbReference>
<feature type="domain" description="Tetrapyrrole biosynthesis uroporphyrinogen III synthase" evidence="10">
    <location>
        <begin position="31"/>
        <end position="252"/>
    </location>
</feature>
<dbReference type="UniPathway" id="UPA00251">
    <property type="reaction ID" value="UER00320"/>
</dbReference>
<comment type="similarity">
    <text evidence="2 9">Belongs to the uroporphyrinogen-III synthase family.</text>
</comment>
<dbReference type="GO" id="GO:0006780">
    <property type="term" value="P:uroporphyrinogen III biosynthetic process"/>
    <property type="evidence" value="ECO:0007669"/>
    <property type="project" value="UniProtKB-UniRule"/>
</dbReference>
<dbReference type="PANTHER" id="PTHR38042">
    <property type="entry name" value="UROPORPHYRINOGEN-III SYNTHASE, CHLOROPLASTIC"/>
    <property type="match status" value="1"/>
</dbReference>
<dbReference type="InterPro" id="IPR003754">
    <property type="entry name" value="4pyrrol_synth_uPrphyn_synth"/>
</dbReference>
<evidence type="ECO:0000256" key="4">
    <source>
        <dbReference type="ARBA" id="ARBA00023239"/>
    </source>
</evidence>
<protein>
    <recommendedName>
        <fullName evidence="7 9">Uroporphyrinogen-III synthase</fullName>
        <ecNumber evidence="3 9">4.2.1.75</ecNumber>
    </recommendedName>
</protein>
<evidence type="ECO:0000256" key="2">
    <source>
        <dbReference type="ARBA" id="ARBA00008133"/>
    </source>
</evidence>
<dbReference type="EMBL" id="QGHC01000007">
    <property type="protein sequence ID" value="PWK86684.1"/>
    <property type="molecule type" value="Genomic_DNA"/>
</dbReference>
<dbReference type="RefSeq" id="WP_109723688.1">
    <property type="nucleotide sequence ID" value="NZ_MSZV01000072.1"/>
</dbReference>
<evidence type="ECO:0000256" key="5">
    <source>
        <dbReference type="ARBA" id="ARBA00023244"/>
    </source>
</evidence>
<dbReference type="InterPro" id="IPR036108">
    <property type="entry name" value="4pyrrol_syn_uPrphyn_synt_sf"/>
</dbReference>
<sequence length="257" mass="26843">MASPSRARTAVVPALRGRTVVVTRPAGTAGAFARQVRAAGGVPLRLPGLALRAPDDPAVARRDLRAALRADLLVFTSPAAVRHAAALCPLRTRAAVYAVGEGTARALRRHGLRVRSPATRQDSEGLLELLPPAALRGRAAALVGAAGGRGLLRERLAAHAASLREAHVYRRVTARLDRRHLDPLARLPRGARVLLSSAEALDNLRRVLPDALWRRLCAATAVASSARLAAAARAAGFARVAVAASARPADLLAAAAR</sequence>
<dbReference type="Proteomes" id="UP000245812">
    <property type="component" value="Unassembled WGS sequence"/>
</dbReference>
<evidence type="ECO:0000313" key="11">
    <source>
        <dbReference type="EMBL" id="PWK86684.1"/>
    </source>
</evidence>
<organism evidence="11 12">
    <name type="scientific">Fulvimonas soli</name>
    <dbReference type="NCBI Taxonomy" id="155197"/>
    <lineage>
        <taxon>Bacteria</taxon>
        <taxon>Pseudomonadati</taxon>
        <taxon>Pseudomonadota</taxon>
        <taxon>Gammaproteobacteria</taxon>
        <taxon>Lysobacterales</taxon>
        <taxon>Rhodanobacteraceae</taxon>
        <taxon>Fulvimonas</taxon>
    </lineage>
</organism>
<dbReference type="AlphaFoldDB" id="A0A316I2E9"/>
<evidence type="ECO:0000256" key="6">
    <source>
        <dbReference type="ARBA" id="ARBA00037589"/>
    </source>
</evidence>
<name>A0A316I2E9_9GAMM</name>
<evidence type="ECO:0000256" key="8">
    <source>
        <dbReference type="ARBA" id="ARBA00048617"/>
    </source>
</evidence>
<dbReference type="OrthoDB" id="9787650at2"/>
<evidence type="ECO:0000256" key="7">
    <source>
        <dbReference type="ARBA" id="ARBA00040167"/>
    </source>
</evidence>
<dbReference type="PANTHER" id="PTHR38042:SF1">
    <property type="entry name" value="UROPORPHYRINOGEN-III SYNTHASE, CHLOROPLASTIC"/>
    <property type="match status" value="1"/>
</dbReference>
<keyword evidence="12" id="KW-1185">Reference proteome</keyword>
<dbReference type="InterPro" id="IPR039793">
    <property type="entry name" value="UROS/Hem4"/>
</dbReference>
<gene>
    <name evidence="11" type="ORF">C7456_10775</name>
</gene>
<accession>A0A316I2E9</accession>
<dbReference type="GO" id="GO:0004852">
    <property type="term" value="F:uroporphyrinogen-III synthase activity"/>
    <property type="evidence" value="ECO:0007669"/>
    <property type="project" value="UniProtKB-UniRule"/>
</dbReference>
<dbReference type="GO" id="GO:0006782">
    <property type="term" value="P:protoporphyrinogen IX biosynthetic process"/>
    <property type="evidence" value="ECO:0007669"/>
    <property type="project" value="UniProtKB-UniRule"/>
</dbReference>
<keyword evidence="4 9" id="KW-0456">Lyase</keyword>
<evidence type="ECO:0000259" key="10">
    <source>
        <dbReference type="Pfam" id="PF02602"/>
    </source>
</evidence>
<comment type="pathway">
    <text evidence="1 9">Porphyrin-containing compound metabolism; protoporphyrin-IX biosynthesis; coproporphyrinogen-III from 5-aminolevulinate: step 3/4.</text>
</comment>
<comment type="function">
    <text evidence="6 9">Catalyzes cyclization of the linear tetrapyrrole, hydroxymethylbilane, to the macrocyclic uroporphyrinogen III.</text>
</comment>
<evidence type="ECO:0000313" key="12">
    <source>
        <dbReference type="Proteomes" id="UP000245812"/>
    </source>
</evidence>
<comment type="caution">
    <text evidence="11">The sequence shown here is derived from an EMBL/GenBank/DDBJ whole genome shotgun (WGS) entry which is preliminary data.</text>
</comment>
<evidence type="ECO:0000256" key="1">
    <source>
        <dbReference type="ARBA" id="ARBA00004772"/>
    </source>
</evidence>
<evidence type="ECO:0000256" key="3">
    <source>
        <dbReference type="ARBA" id="ARBA00013109"/>
    </source>
</evidence>
<keyword evidence="5 9" id="KW-0627">Porphyrin biosynthesis</keyword>
<dbReference type="Gene3D" id="3.40.50.10090">
    <property type="match status" value="2"/>
</dbReference>
<proteinExistence type="inferred from homology"/>
<comment type="catalytic activity">
    <reaction evidence="8 9">
        <text>hydroxymethylbilane = uroporphyrinogen III + H2O</text>
        <dbReference type="Rhea" id="RHEA:18965"/>
        <dbReference type="ChEBI" id="CHEBI:15377"/>
        <dbReference type="ChEBI" id="CHEBI:57308"/>
        <dbReference type="ChEBI" id="CHEBI:57845"/>
        <dbReference type="EC" id="4.2.1.75"/>
    </reaction>
</comment>
<reference evidence="11 12" key="1">
    <citation type="submission" date="2018-05" db="EMBL/GenBank/DDBJ databases">
        <title>Genomic Encyclopedia of Type Strains, Phase IV (KMG-IV): sequencing the most valuable type-strain genomes for metagenomic binning, comparative biology and taxonomic classification.</title>
        <authorList>
            <person name="Goeker M."/>
        </authorList>
    </citation>
    <scope>NUCLEOTIDE SEQUENCE [LARGE SCALE GENOMIC DNA]</scope>
    <source>
        <strain evidence="11 12">DSM 14263</strain>
    </source>
</reference>
<dbReference type="CDD" id="cd06578">
    <property type="entry name" value="HemD"/>
    <property type="match status" value="1"/>
</dbReference>
<evidence type="ECO:0000256" key="9">
    <source>
        <dbReference type="RuleBase" id="RU366031"/>
    </source>
</evidence>